<feature type="domain" description="MTTase N-terminal" evidence="9">
    <location>
        <begin position="99"/>
        <end position="215"/>
    </location>
</feature>
<dbReference type="GO" id="GO:0005829">
    <property type="term" value="C:cytosol"/>
    <property type="evidence" value="ECO:0007669"/>
    <property type="project" value="TreeGrafter"/>
</dbReference>
<gene>
    <name evidence="11" type="ORF">KP79_PYT07024</name>
</gene>
<dbReference type="SFLD" id="SFLDS00029">
    <property type="entry name" value="Radical_SAM"/>
    <property type="match status" value="1"/>
</dbReference>
<proteinExistence type="inferred from homology"/>
<dbReference type="Gene3D" id="3.40.50.12160">
    <property type="entry name" value="Methylthiotransferase, N-terminal domain"/>
    <property type="match status" value="1"/>
</dbReference>
<evidence type="ECO:0000256" key="4">
    <source>
        <dbReference type="ARBA" id="ARBA00022691"/>
    </source>
</evidence>
<feature type="domain" description="Radical SAM core" evidence="10">
    <location>
        <begin position="239"/>
        <end position="498"/>
    </location>
</feature>
<keyword evidence="4" id="KW-0949">S-adenosyl-L-methionine</keyword>
<evidence type="ECO:0000256" key="5">
    <source>
        <dbReference type="ARBA" id="ARBA00022723"/>
    </source>
</evidence>
<evidence type="ECO:0000259" key="9">
    <source>
        <dbReference type="PROSITE" id="PS51449"/>
    </source>
</evidence>
<dbReference type="PANTHER" id="PTHR43020">
    <property type="entry name" value="CDK5 REGULATORY SUBUNIT-ASSOCIATED PROTEIN 1"/>
    <property type="match status" value="1"/>
</dbReference>
<organism evidence="11 12">
    <name type="scientific">Mizuhopecten yessoensis</name>
    <name type="common">Japanese scallop</name>
    <name type="synonym">Patinopecten yessoensis</name>
    <dbReference type="NCBI Taxonomy" id="6573"/>
    <lineage>
        <taxon>Eukaryota</taxon>
        <taxon>Metazoa</taxon>
        <taxon>Spiralia</taxon>
        <taxon>Lophotrochozoa</taxon>
        <taxon>Mollusca</taxon>
        <taxon>Bivalvia</taxon>
        <taxon>Autobranchia</taxon>
        <taxon>Pteriomorphia</taxon>
        <taxon>Pectinida</taxon>
        <taxon>Pectinoidea</taxon>
        <taxon>Pectinidae</taxon>
        <taxon>Mizuhopecten</taxon>
    </lineage>
</organism>
<dbReference type="Gene3D" id="3.80.30.20">
    <property type="entry name" value="tm_1862 like domain"/>
    <property type="match status" value="1"/>
</dbReference>
<dbReference type="STRING" id="6573.A0A210QJX1"/>
<dbReference type="Pfam" id="PF01938">
    <property type="entry name" value="TRAM"/>
    <property type="match status" value="1"/>
</dbReference>
<comment type="cofactor">
    <cofactor evidence="1">
        <name>[4Fe-4S] cluster</name>
        <dbReference type="ChEBI" id="CHEBI:49883"/>
    </cofactor>
</comment>
<dbReference type="InterPro" id="IPR007197">
    <property type="entry name" value="rSAM"/>
</dbReference>
<dbReference type="FunFam" id="3.80.30.20:FF:000003">
    <property type="entry name" value="CDK5 regulatory subunit-associated protein 1"/>
    <property type="match status" value="1"/>
</dbReference>
<dbReference type="EMBL" id="NEDP02003293">
    <property type="protein sequence ID" value="OWF49045.1"/>
    <property type="molecule type" value="Genomic_DNA"/>
</dbReference>
<dbReference type="GO" id="GO:0046872">
    <property type="term" value="F:metal ion binding"/>
    <property type="evidence" value="ECO:0007669"/>
    <property type="project" value="UniProtKB-KW"/>
</dbReference>
<keyword evidence="12" id="KW-1185">Reference proteome</keyword>
<dbReference type="SMART" id="SM00729">
    <property type="entry name" value="Elp3"/>
    <property type="match status" value="1"/>
</dbReference>
<dbReference type="SFLD" id="SFLDF00273">
    <property type="entry name" value="(dimethylallyl)adenosine_tRNA"/>
    <property type="match status" value="1"/>
</dbReference>
<comment type="similarity">
    <text evidence="2">Belongs to the methylthiotransferase family. MiaB subfamily.</text>
</comment>
<dbReference type="SUPFAM" id="SSF102114">
    <property type="entry name" value="Radical SAM enzymes"/>
    <property type="match status" value="1"/>
</dbReference>
<dbReference type="PROSITE" id="PS51918">
    <property type="entry name" value="RADICAL_SAM"/>
    <property type="match status" value="1"/>
</dbReference>
<keyword evidence="6" id="KW-0408">Iron</keyword>
<evidence type="ECO:0000259" key="10">
    <source>
        <dbReference type="PROSITE" id="PS51918"/>
    </source>
</evidence>
<dbReference type="OrthoDB" id="190098at2759"/>
<sequence length="598" mass="67081">MSTSLNTRLLQRLLRRNLGVSTCVCKKDSTRYLATSKHVCSSDIDKPSPSKNPGTLRDRLIDNPLPFKSFLTGAAHNDYVSTYTEEVPYAPIQIHEKARKVYFETYGCQMNVNDTEIAMAILEKNGFEMTTNVQAADVLFMMTCSIREGAEQKIWKRLEYYKSLKKKRSSMKIGILGCMAENLKKKIIEKDKLVDIVCGPDAYKDLPRLLDVTSTGQAAVNVMLSFDETYADVMPVRVNKDSPSAFVSIMRGCDNMCTYCIVPFTRGRERSRPIASIVEEIQTLSDQGLKEITLLGQNVNSYLDKSESKFYGGLSADAHTKNSSGFKTVYKPKVGGRRFSDLLDAVSRVDPSIRIRFTSPHPKDFPDEVLYLIRDRANVCNHIHLPAQSGSTSVLQAMRRGYTRESYLELVHHIWDIIPDVSLSSDFIAGFCGETEADHVDTLSLMEIVHYNFAYMFPYSMRNKTHAHHKLKDDVPDDVKKRRHLEIAKTFRKGALMRNQAQIGQKQLVLVESVSKRSTDDMAGRNDGNTKVILVGSGTTAVNGLNLKPGDYVVAEIASCSSQVLHGLPLYTCSIQDFYRSEHSCQGNNNQQHTAVAS</sequence>
<keyword evidence="5" id="KW-0479">Metal-binding</keyword>
<dbReference type="GO" id="GO:0035597">
    <property type="term" value="F:tRNA-2-methylthio-N(6)-dimethylallyladenosine(37) synthase activity"/>
    <property type="evidence" value="ECO:0007669"/>
    <property type="project" value="TreeGrafter"/>
</dbReference>
<keyword evidence="7" id="KW-0411">Iron-sulfur</keyword>
<dbReference type="SFLD" id="SFLDF00413">
    <property type="entry name" value="CDK5RAP1"/>
    <property type="match status" value="1"/>
</dbReference>
<dbReference type="SFLD" id="SFLDG01082">
    <property type="entry name" value="B12-binding_domain_containing"/>
    <property type="match status" value="1"/>
</dbReference>
<dbReference type="InterPro" id="IPR005839">
    <property type="entry name" value="Methylthiotransferase"/>
</dbReference>
<name>A0A210QJX1_MIZYE</name>
<dbReference type="Proteomes" id="UP000242188">
    <property type="component" value="Unassembled WGS sequence"/>
</dbReference>
<dbReference type="GO" id="GO:0080090">
    <property type="term" value="P:regulation of primary metabolic process"/>
    <property type="evidence" value="ECO:0007669"/>
    <property type="project" value="UniProtKB-ARBA"/>
</dbReference>
<dbReference type="PROSITE" id="PS01278">
    <property type="entry name" value="MTTASE_RADICAL"/>
    <property type="match status" value="1"/>
</dbReference>
<evidence type="ECO:0000313" key="12">
    <source>
        <dbReference type="Proteomes" id="UP000242188"/>
    </source>
</evidence>
<dbReference type="AlphaFoldDB" id="A0A210QJX1"/>
<evidence type="ECO:0000259" key="8">
    <source>
        <dbReference type="PROSITE" id="PS50926"/>
    </source>
</evidence>
<dbReference type="Pfam" id="PF04055">
    <property type="entry name" value="Radical_SAM"/>
    <property type="match status" value="1"/>
</dbReference>
<comment type="caution">
    <text evidence="11">The sequence shown here is derived from an EMBL/GenBank/DDBJ whole genome shotgun (WGS) entry which is preliminary data.</text>
</comment>
<protein>
    <submittedName>
        <fullName evidence="11">CDK5 regulatory subunit-associated protein 1</fullName>
    </submittedName>
</protein>
<evidence type="ECO:0000256" key="1">
    <source>
        <dbReference type="ARBA" id="ARBA00001966"/>
    </source>
</evidence>
<dbReference type="InterPro" id="IPR006638">
    <property type="entry name" value="Elp3/MiaA/NifB-like_rSAM"/>
</dbReference>
<dbReference type="InterPro" id="IPR006463">
    <property type="entry name" value="MiaB_methiolase"/>
</dbReference>
<dbReference type="InterPro" id="IPR020612">
    <property type="entry name" value="Methylthiotransferase_CS"/>
</dbReference>
<keyword evidence="3" id="KW-0004">4Fe-4S</keyword>
<dbReference type="InterPro" id="IPR002792">
    <property type="entry name" value="TRAM_dom"/>
</dbReference>
<feature type="domain" description="TRAM" evidence="8">
    <location>
        <begin position="500"/>
        <end position="571"/>
    </location>
</feature>
<evidence type="ECO:0000256" key="6">
    <source>
        <dbReference type="ARBA" id="ARBA00023004"/>
    </source>
</evidence>
<dbReference type="Pfam" id="PF00919">
    <property type="entry name" value="UPF0004"/>
    <property type="match status" value="1"/>
</dbReference>
<evidence type="ECO:0000256" key="2">
    <source>
        <dbReference type="ARBA" id="ARBA00009815"/>
    </source>
</evidence>
<dbReference type="GO" id="GO:0060255">
    <property type="term" value="P:regulation of macromolecule metabolic process"/>
    <property type="evidence" value="ECO:0007669"/>
    <property type="project" value="UniProtKB-ARBA"/>
</dbReference>
<dbReference type="NCBIfam" id="TIGR00089">
    <property type="entry name" value="MiaB/RimO family radical SAM methylthiotransferase"/>
    <property type="match status" value="1"/>
</dbReference>
<dbReference type="InterPro" id="IPR023404">
    <property type="entry name" value="rSAM_horseshoe"/>
</dbReference>
<dbReference type="PANTHER" id="PTHR43020:SF2">
    <property type="entry name" value="MITOCHONDRIAL TRNA METHYLTHIOTRANSFERASE CDK5RAP1"/>
    <property type="match status" value="1"/>
</dbReference>
<dbReference type="InterPro" id="IPR038135">
    <property type="entry name" value="Methylthiotransferase_N_sf"/>
</dbReference>
<evidence type="ECO:0000256" key="3">
    <source>
        <dbReference type="ARBA" id="ARBA00022485"/>
    </source>
</evidence>
<dbReference type="PROSITE" id="PS51449">
    <property type="entry name" value="MTTASE_N"/>
    <property type="match status" value="1"/>
</dbReference>
<dbReference type="FunFam" id="3.40.50.12160:FF:000003">
    <property type="entry name" value="CDK5 regulatory subunit-associated protein 1"/>
    <property type="match status" value="1"/>
</dbReference>
<evidence type="ECO:0000313" key="11">
    <source>
        <dbReference type="EMBL" id="OWF49045.1"/>
    </source>
</evidence>
<reference evidence="11 12" key="1">
    <citation type="journal article" date="2017" name="Nat. Ecol. Evol.">
        <title>Scallop genome provides insights into evolution of bilaterian karyotype and development.</title>
        <authorList>
            <person name="Wang S."/>
            <person name="Zhang J."/>
            <person name="Jiao W."/>
            <person name="Li J."/>
            <person name="Xun X."/>
            <person name="Sun Y."/>
            <person name="Guo X."/>
            <person name="Huan P."/>
            <person name="Dong B."/>
            <person name="Zhang L."/>
            <person name="Hu X."/>
            <person name="Sun X."/>
            <person name="Wang J."/>
            <person name="Zhao C."/>
            <person name="Wang Y."/>
            <person name="Wang D."/>
            <person name="Huang X."/>
            <person name="Wang R."/>
            <person name="Lv J."/>
            <person name="Li Y."/>
            <person name="Zhang Z."/>
            <person name="Liu B."/>
            <person name="Lu W."/>
            <person name="Hui Y."/>
            <person name="Liang J."/>
            <person name="Zhou Z."/>
            <person name="Hou R."/>
            <person name="Li X."/>
            <person name="Liu Y."/>
            <person name="Li H."/>
            <person name="Ning X."/>
            <person name="Lin Y."/>
            <person name="Zhao L."/>
            <person name="Xing Q."/>
            <person name="Dou J."/>
            <person name="Li Y."/>
            <person name="Mao J."/>
            <person name="Guo H."/>
            <person name="Dou H."/>
            <person name="Li T."/>
            <person name="Mu C."/>
            <person name="Jiang W."/>
            <person name="Fu Q."/>
            <person name="Fu X."/>
            <person name="Miao Y."/>
            <person name="Liu J."/>
            <person name="Yu Q."/>
            <person name="Li R."/>
            <person name="Liao H."/>
            <person name="Li X."/>
            <person name="Kong Y."/>
            <person name="Jiang Z."/>
            <person name="Chourrout D."/>
            <person name="Li R."/>
            <person name="Bao Z."/>
        </authorList>
    </citation>
    <scope>NUCLEOTIDE SEQUENCE [LARGE SCALE GENOMIC DNA]</scope>
    <source>
        <strain evidence="11 12">PY_sf001</strain>
    </source>
</reference>
<dbReference type="GO" id="GO:0005739">
    <property type="term" value="C:mitochondrion"/>
    <property type="evidence" value="ECO:0007669"/>
    <property type="project" value="TreeGrafter"/>
</dbReference>
<dbReference type="InterPro" id="IPR058240">
    <property type="entry name" value="rSAM_sf"/>
</dbReference>
<dbReference type="InterPro" id="IPR013848">
    <property type="entry name" value="Methylthiotransferase_N"/>
</dbReference>
<accession>A0A210QJX1</accession>
<dbReference type="GO" id="GO:0051539">
    <property type="term" value="F:4 iron, 4 sulfur cluster binding"/>
    <property type="evidence" value="ECO:0007669"/>
    <property type="project" value="UniProtKB-KW"/>
</dbReference>
<dbReference type="PROSITE" id="PS50926">
    <property type="entry name" value="TRAM"/>
    <property type="match status" value="1"/>
</dbReference>
<dbReference type="SFLD" id="SFLDG01061">
    <property type="entry name" value="methylthiotransferase"/>
    <property type="match status" value="1"/>
</dbReference>
<evidence type="ECO:0000256" key="7">
    <source>
        <dbReference type="ARBA" id="ARBA00023014"/>
    </source>
</evidence>